<proteinExistence type="inferred from homology"/>
<evidence type="ECO:0000256" key="1">
    <source>
        <dbReference type="ARBA" id="ARBA00023002"/>
    </source>
</evidence>
<keyword evidence="1 3" id="KW-0560">Oxidoreductase</keyword>
<dbReference type="PROSITE" id="PS00687">
    <property type="entry name" value="ALDEHYDE_DEHYDR_GLU"/>
    <property type="match status" value="1"/>
</dbReference>
<dbReference type="PROSITE" id="PS00070">
    <property type="entry name" value="ALDEHYDE_DEHYDR_CYS"/>
    <property type="match status" value="1"/>
</dbReference>
<name>A0ABW3VS79_9PSEU</name>
<dbReference type="InterPro" id="IPR029510">
    <property type="entry name" value="Ald_DH_CS_GLU"/>
</dbReference>
<dbReference type="Gene3D" id="3.40.605.10">
    <property type="entry name" value="Aldehyde Dehydrogenase, Chain A, domain 1"/>
    <property type="match status" value="1"/>
</dbReference>
<accession>A0ABW3VS79</accession>
<evidence type="ECO:0000313" key="5">
    <source>
        <dbReference type="EMBL" id="MFD1237531.1"/>
    </source>
</evidence>
<dbReference type="CDD" id="cd07106">
    <property type="entry name" value="ALDH_AldA-AAD23400"/>
    <property type="match status" value="1"/>
</dbReference>
<sequence>MRRFTMTIDGRGVESAQHFDVIDPATEQVCGRAPECSPEQLDAAFAAASTALRGWSGLAPERRGKALAAAADALERQTAELAAVLTAEQGKPLAQARAEIGSAVRWLRHFAGFTPNREVVQDDDVAFAEVLRRPLGVVAAITPWNFPVSLAFWKIAPALAAGNTVVVKPSPYTPLTTLRIGELLRGVLPDGVLGVVSGGDALGARLTRHPAPRKISFTGSTATGRKVLSAAADDLKRVTLELGGNDPAIVLDDVDVAEIAPKLFRTAFANSGQVCVAVKRIYAPRRLYADLVDALAHEAVTARTGDGRDPETLLGPVNNRPQLDRVAALVSDALSRGAVAAAGGSRLARDGYFFAPTVLAGAEDGMPVVDEEQFGPALPVVAYDDVDTVVERANASHFGLAGSVWGEDVERAARIAGRLDCGTSWVNAHIALAPHIPFAGAKWSGVGTENGRWGYEEFTQLKVEYVAGGSPARRRRSEPTTAAGRH</sequence>
<keyword evidence="6" id="KW-1185">Reference proteome</keyword>
<gene>
    <name evidence="5" type="ORF">ACFQ34_29965</name>
</gene>
<dbReference type="EMBL" id="JBHTMB010000294">
    <property type="protein sequence ID" value="MFD1237531.1"/>
    <property type="molecule type" value="Genomic_DNA"/>
</dbReference>
<protein>
    <submittedName>
        <fullName evidence="5">Aldehyde dehydrogenase family protein</fullName>
    </submittedName>
</protein>
<dbReference type="InterPro" id="IPR016160">
    <property type="entry name" value="Ald_DH_CS_CYS"/>
</dbReference>
<dbReference type="InterPro" id="IPR015590">
    <property type="entry name" value="Aldehyde_DH_dom"/>
</dbReference>
<dbReference type="RefSeq" id="WP_013673562.1">
    <property type="nucleotide sequence ID" value="NZ_BAABKS010000099.1"/>
</dbReference>
<evidence type="ECO:0000256" key="2">
    <source>
        <dbReference type="PROSITE-ProRule" id="PRU10007"/>
    </source>
</evidence>
<dbReference type="InterPro" id="IPR016161">
    <property type="entry name" value="Ald_DH/histidinol_DH"/>
</dbReference>
<dbReference type="PANTHER" id="PTHR11699">
    <property type="entry name" value="ALDEHYDE DEHYDROGENASE-RELATED"/>
    <property type="match status" value="1"/>
</dbReference>
<feature type="domain" description="Aldehyde dehydrogenase" evidence="4">
    <location>
        <begin position="16"/>
        <end position="462"/>
    </location>
</feature>
<dbReference type="Pfam" id="PF00171">
    <property type="entry name" value="Aldedh"/>
    <property type="match status" value="1"/>
</dbReference>
<evidence type="ECO:0000259" key="4">
    <source>
        <dbReference type="Pfam" id="PF00171"/>
    </source>
</evidence>
<dbReference type="InterPro" id="IPR016162">
    <property type="entry name" value="Ald_DH_N"/>
</dbReference>
<evidence type="ECO:0000256" key="3">
    <source>
        <dbReference type="RuleBase" id="RU003345"/>
    </source>
</evidence>
<feature type="active site" evidence="2">
    <location>
        <position position="241"/>
    </location>
</feature>
<organism evidence="5 6">
    <name type="scientific">Pseudonocardia benzenivorans</name>
    <dbReference type="NCBI Taxonomy" id="228005"/>
    <lineage>
        <taxon>Bacteria</taxon>
        <taxon>Bacillati</taxon>
        <taxon>Actinomycetota</taxon>
        <taxon>Actinomycetes</taxon>
        <taxon>Pseudonocardiales</taxon>
        <taxon>Pseudonocardiaceae</taxon>
        <taxon>Pseudonocardia</taxon>
    </lineage>
</organism>
<dbReference type="Proteomes" id="UP001597182">
    <property type="component" value="Unassembled WGS sequence"/>
</dbReference>
<dbReference type="Gene3D" id="3.40.309.10">
    <property type="entry name" value="Aldehyde Dehydrogenase, Chain A, domain 2"/>
    <property type="match status" value="1"/>
</dbReference>
<dbReference type="InterPro" id="IPR016163">
    <property type="entry name" value="Ald_DH_C"/>
</dbReference>
<dbReference type="InterPro" id="IPR044086">
    <property type="entry name" value="LUC3-like"/>
</dbReference>
<comment type="caution">
    <text evidence="5">The sequence shown here is derived from an EMBL/GenBank/DDBJ whole genome shotgun (WGS) entry which is preliminary data.</text>
</comment>
<evidence type="ECO:0000313" key="6">
    <source>
        <dbReference type="Proteomes" id="UP001597182"/>
    </source>
</evidence>
<dbReference type="SUPFAM" id="SSF53720">
    <property type="entry name" value="ALDH-like"/>
    <property type="match status" value="1"/>
</dbReference>
<comment type="similarity">
    <text evidence="3">Belongs to the aldehyde dehydrogenase family.</text>
</comment>
<reference evidence="6" key="1">
    <citation type="journal article" date="2019" name="Int. J. Syst. Evol. Microbiol.">
        <title>The Global Catalogue of Microorganisms (GCM) 10K type strain sequencing project: providing services to taxonomists for standard genome sequencing and annotation.</title>
        <authorList>
            <consortium name="The Broad Institute Genomics Platform"/>
            <consortium name="The Broad Institute Genome Sequencing Center for Infectious Disease"/>
            <person name="Wu L."/>
            <person name="Ma J."/>
        </authorList>
    </citation>
    <scope>NUCLEOTIDE SEQUENCE [LARGE SCALE GENOMIC DNA]</scope>
    <source>
        <strain evidence="6">CCUG 49018</strain>
    </source>
</reference>